<keyword evidence="6" id="KW-0472">Membrane</keyword>
<evidence type="ECO:0000256" key="1">
    <source>
        <dbReference type="ARBA" id="ARBA00000085"/>
    </source>
</evidence>
<keyword evidence="5" id="KW-0418">Kinase</keyword>
<dbReference type="EMBL" id="JMCB01000001">
    <property type="protein sequence ID" value="KFE72378.1"/>
    <property type="molecule type" value="Genomic_DNA"/>
</dbReference>
<dbReference type="PRINTS" id="PR00344">
    <property type="entry name" value="BCTRLSENSOR"/>
</dbReference>
<accession>A0A085WXG5</accession>
<dbReference type="CDD" id="cd00075">
    <property type="entry name" value="HATPase"/>
    <property type="match status" value="1"/>
</dbReference>
<evidence type="ECO:0000256" key="3">
    <source>
        <dbReference type="ARBA" id="ARBA00022553"/>
    </source>
</evidence>
<evidence type="ECO:0000256" key="4">
    <source>
        <dbReference type="ARBA" id="ARBA00022679"/>
    </source>
</evidence>
<keyword evidence="4" id="KW-0808">Transferase</keyword>
<evidence type="ECO:0000259" key="7">
    <source>
        <dbReference type="PROSITE" id="PS50109"/>
    </source>
</evidence>
<evidence type="ECO:0000256" key="6">
    <source>
        <dbReference type="SAM" id="Phobius"/>
    </source>
</evidence>
<dbReference type="InterPro" id="IPR003661">
    <property type="entry name" value="HisK_dim/P_dom"/>
</dbReference>
<evidence type="ECO:0000256" key="2">
    <source>
        <dbReference type="ARBA" id="ARBA00012438"/>
    </source>
</evidence>
<keyword evidence="6" id="KW-1133">Transmembrane helix</keyword>
<keyword evidence="9" id="KW-1185">Reference proteome</keyword>
<dbReference type="SMART" id="SM00388">
    <property type="entry name" value="HisKA"/>
    <property type="match status" value="1"/>
</dbReference>
<dbReference type="OrthoDB" id="5505699at2"/>
<dbReference type="STRING" id="394096.DB31_0641"/>
<dbReference type="PANTHER" id="PTHR43547:SF2">
    <property type="entry name" value="HYBRID SIGNAL TRANSDUCTION HISTIDINE KINASE C"/>
    <property type="match status" value="1"/>
</dbReference>
<gene>
    <name evidence="8" type="ORF">DB31_0641</name>
</gene>
<sequence length="425" mass="46186">MRESSEEALRQLRLQQFLGLMLPISVGFLLLYLAFALALRSVALMGGAGAVLLYTVALARSRTLATRGQAERAALLSGYALLVMVALGALFVHFLLAGLLMIPIAGVALVLPYVDPPPLARYMLAAFGVDVWVMVVDGLLPPLFEQPPLGFQRWVFALAVVACVGLTLRMLWVDAVRLRQSLARAEEAVATRDEFLSVASHELKTPLTPLSLKLQTLRREFSAPSSVPSRERSLGHLDMAQRQVKKLVELVDDLLDVSRIGAGQLELHPSRVDLSALVRDVVQRFEPEAARAGCALELESSQPVVGWVDPRRFEQVLDNLLSNALKYGSGKPVRVRLDPQGTHLRLTVRDHGIGIPAEALDRIFHRFERAVSGRHYGGLGLGLYITRRIVEESGGTVVAASEPDQGATFTVELPLGASPVPPGGD</sequence>
<dbReference type="SUPFAM" id="SSF55874">
    <property type="entry name" value="ATPase domain of HSP90 chaperone/DNA topoisomerase II/histidine kinase"/>
    <property type="match status" value="1"/>
</dbReference>
<dbReference type="InterPro" id="IPR004358">
    <property type="entry name" value="Sig_transdc_His_kin-like_C"/>
</dbReference>
<name>A0A085WXG5_9BACT</name>
<dbReference type="Gene3D" id="3.30.565.10">
    <property type="entry name" value="Histidine kinase-like ATPase, C-terminal domain"/>
    <property type="match status" value="1"/>
</dbReference>
<comment type="catalytic activity">
    <reaction evidence="1">
        <text>ATP + protein L-histidine = ADP + protein N-phospho-L-histidine.</text>
        <dbReference type="EC" id="2.7.13.3"/>
    </reaction>
</comment>
<dbReference type="InterPro" id="IPR036097">
    <property type="entry name" value="HisK_dim/P_sf"/>
</dbReference>
<dbReference type="SMART" id="SM00387">
    <property type="entry name" value="HATPase_c"/>
    <property type="match status" value="1"/>
</dbReference>
<dbReference type="PANTHER" id="PTHR43547">
    <property type="entry name" value="TWO-COMPONENT HISTIDINE KINASE"/>
    <property type="match status" value="1"/>
</dbReference>
<keyword evidence="6" id="KW-0812">Transmembrane</keyword>
<feature type="transmembrane region" description="Helical" evidence="6">
    <location>
        <begin position="119"/>
        <end position="142"/>
    </location>
</feature>
<comment type="caution">
    <text evidence="8">The sequence shown here is derived from an EMBL/GenBank/DDBJ whole genome shotgun (WGS) entry which is preliminary data.</text>
</comment>
<dbReference type="Pfam" id="PF02518">
    <property type="entry name" value="HATPase_c"/>
    <property type="match status" value="1"/>
</dbReference>
<feature type="transmembrane region" description="Helical" evidence="6">
    <location>
        <begin position="80"/>
        <end position="113"/>
    </location>
</feature>
<reference evidence="8 9" key="1">
    <citation type="submission" date="2014-04" db="EMBL/GenBank/DDBJ databases">
        <title>Genome assembly of Hyalangium minutum DSM 14724.</title>
        <authorList>
            <person name="Sharma G."/>
            <person name="Subramanian S."/>
        </authorList>
    </citation>
    <scope>NUCLEOTIDE SEQUENCE [LARGE SCALE GENOMIC DNA]</scope>
    <source>
        <strain evidence="8 9">DSM 14724</strain>
    </source>
</reference>
<dbReference type="AlphaFoldDB" id="A0A085WXG5"/>
<proteinExistence type="predicted"/>
<keyword evidence="3" id="KW-0597">Phosphoprotein</keyword>
<dbReference type="EC" id="2.7.13.3" evidence="2"/>
<evidence type="ECO:0000313" key="8">
    <source>
        <dbReference type="EMBL" id="KFE72378.1"/>
    </source>
</evidence>
<feature type="transmembrane region" description="Helical" evidence="6">
    <location>
        <begin position="154"/>
        <end position="172"/>
    </location>
</feature>
<dbReference type="PROSITE" id="PS50109">
    <property type="entry name" value="HIS_KIN"/>
    <property type="match status" value="1"/>
</dbReference>
<dbReference type="RefSeq" id="WP_052419669.1">
    <property type="nucleotide sequence ID" value="NZ_JMCB01000001.1"/>
</dbReference>
<dbReference type="Gene3D" id="1.10.287.130">
    <property type="match status" value="1"/>
</dbReference>
<protein>
    <recommendedName>
        <fullName evidence="2">histidine kinase</fullName>
        <ecNumber evidence="2">2.7.13.3</ecNumber>
    </recommendedName>
</protein>
<dbReference type="GO" id="GO:0000155">
    <property type="term" value="F:phosphorelay sensor kinase activity"/>
    <property type="evidence" value="ECO:0007669"/>
    <property type="project" value="InterPro"/>
</dbReference>
<feature type="transmembrane region" description="Helical" evidence="6">
    <location>
        <begin position="12"/>
        <end position="35"/>
    </location>
</feature>
<feature type="domain" description="Histidine kinase" evidence="7">
    <location>
        <begin position="198"/>
        <end position="417"/>
    </location>
</feature>
<dbReference type="SUPFAM" id="SSF47384">
    <property type="entry name" value="Homodimeric domain of signal transducing histidine kinase"/>
    <property type="match status" value="1"/>
</dbReference>
<dbReference type="InterPro" id="IPR036890">
    <property type="entry name" value="HATPase_C_sf"/>
</dbReference>
<evidence type="ECO:0000256" key="5">
    <source>
        <dbReference type="ARBA" id="ARBA00022777"/>
    </source>
</evidence>
<organism evidence="8 9">
    <name type="scientific">Hyalangium minutum</name>
    <dbReference type="NCBI Taxonomy" id="394096"/>
    <lineage>
        <taxon>Bacteria</taxon>
        <taxon>Pseudomonadati</taxon>
        <taxon>Myxococcota</taxon>
        <taxon>Myxococcia</taxon>
        <taxon>Myxococcales</taxon>
        <taxon>Cystobacterineae</taxon>
        <taxon>Archangiaceae</taxon>
        <taxon>Hyalangium</taxon>
    </lineage>
</organism>
<dbReference type="Proteomes" id="UP000028725">
    <property type="component" value="Unassembled WGS sequence"/>
</dbReference>
<dbReference type="InterPro" id="IPR005467">
    <property type="entry name" value="His_kinase_dom"/>
</dbReference>
<dbReference type="CDD" id="cd00082">
    <property type="entry name" value="HisKA"/>
    <property type="match status" value="1"/>
</dbReference>
<dbReference type="InterPro" id="IPR003594">
    <property type="entry name" value="HATPase_dom"/>
</dbReference>
<dbReference type="FunFam" id="3.30.565.10:FF:000006">
    <property type="entry name" value="Sensor histidine kinase WalK"/>
    <property type="match status" value="1"/>
</dbReference>
<feature type="transmembrane region" description="Helical" evidence="6">
    <location>
        <begin position="41"/>
        <end position="59"/>
    </location>
</feature>
<dbReference type="Pfam" id="PF00512">
    <property type="entry name" value="HisKA"/>
    <property type="match status" value="1"/>
</dbReference>
<evidence type="ECO:0000313" key="9">
    <source>
        <dbReference type="Proteomes" id="UP000028725"/>
    </source>
</evidence>